<dbReference type="SMART" id="SM00849">
    <property type="entry name" value="Lactamase_B"/>
    <property type="match status" value="1"/>
</dbReference>
<dbReference type="PANTHER" id="PTHR46233:SF3">
    <property type="entry name" value="HYDROXYACYLGLUTATHIONE HYDROLASE GLOC"/>
    <property type="match status" value="1"/>
</dbReference>
<dbReference type="AlphaFoldDB" id="A0A8J7SIZ7"/>
<gene>
    <name evidence="6" type="ORF">JIN82_01790</name>
</gene>
<evidence type="ECO:0000256" key="2">
    <source>
        <dbReference type="ARBA" id="ARBA00022723"/>
    </source>
</evidence>
<dbReference type="Proteomes" id="UP000624703">
    <property type="component" value="Unassembled WGS sequence"/>
</dbReference>
<dbReference type="GO" id="GO:0046872">
    <property type="term" value="F:metal ion binding"/>
    <property type="evidence" value="ECO:0007669"/>
    <property type="project" value="UniProtKB-KW"/>
</dbReference>
<dbReference type="InterPro" id="IPR036866">
    <property type="entry name" value="RibonucZ/Hydroxyglut_hydro"/>
</dbReference>
<evidence type="ECO:0000259" key="5">
    <source>
        <dbReference type="SMART" id="SM00849"/>
    </source>
</evidence>
<evidence type="ECO:0000256" key="1">
    <source>
        <dbReference type="ARBA" id="ARBA00001947"/>
    </source>
</evidence>
<dbReference type="RefSeq" id="WP_200309918.1">
    <property type="nucleotide sequence ID" value="NZ_JAENIM010000009.1"/>
</dbReference>
<dbReference type="Gene3D" id="3.60.15.10">
    <property type="entry name" value="Ribonuclease Z/Hydroxyacylglutathione hydrolase-like"/>
    <property type="match status" value="2"/>
</dbReference>
<evidence type="ECO:0000256" key="4">
    <source>
        <dbReference type="ARBA" id="ARBA00022833"/>
    </source>
</evidence>
<dbReference type="CDD" id="cd06262">
    <property type="entry name" value="metallo-hydrolase-like_MBL-fold"/>
    <property type="match status" value="1"/>
</dbReference>
<sequence length="266" mass="29239">MILEDDPQDSLAKAMRGLALTPESLSQRSHLSLADIELALAGQAPLELIKSVAAALQLNTTAFDRLAHPYPVPELPDAVKCFTSEFGHQGVNAFLIQLADKAILVDTGTSASEIAKFMRDHKLELQNIFITHQHHDHIGGLKDLPHVNIQFPEHLNVGETIPLDDDHSLEILDVTGHETSGQLVIARAYRLLGFEKDICIVGDSLFAGSMGGTRKNEFYQMAVKSLNDMLETLPAETILCPGHGPLTTVFAERERNPFYRAKAVLF</sequence>
<keyword evidence="4" id="KW-0862">Zinc</keyword>
<feature type="domain" description="Metallo-beta-lactamase" evidence="5">
    <location>
        <begin position="90"/>
        <end position="243"/>
    </location>
</feature>
<dbReference type="PANTHER" id="PTHR46233">
    <property type="entry name" value="HYDROXYACYLGLUTATHIONE HYDROLASE GLOC"/>
    <property type="match status" value="1"/>
</dbReference>
<dbReference type="GO" id="GO:0016787">
    <property type="term" value="F:hydrolase activity"/>
    <property type="evidence" value="ECO:0007669"/>
    <property type="project" value="UniProtKB-KW"/>
</dbReference>
<protein>
    <submittedName>
        <fullName evidence="6">MBL fold metallo-hydrolase</fullName>
    </submittedName>
</protein>
<comment type="cofactor">
    <cofactor evidence="1">
        <name>Zn(2+)</name>
        <dbReference type="ChEBI" id="CHEBI:29105"/>
    </cofactor>
</comment>
<accession>A0A8J7SIZ7</accession>
<proteinExistence type="predicted"/>
<keyword evidence="7" id="KW-1185">Reference proteome</keyword>
<name>A0A8J7SIZ7_9BACT</name>
<dbReference type="InterPro" id="IPR051453">
    <property type="entry name" value="MBL_Glyoxalase_II"/>
</dbReference>
<comment type="caution">
    <text evidence="6">The sequence shown here is derived from an EMBL/GenBank/DDBJ whole genome shotgun (WGS) entry which is preliminary data.</text>
</comment>
<dbReference type="Pfam" id="PF00753">
    <property type="entry name" value="Lactamase_B"/>
    <property type="match status" value="1"/>
</dbReference>
<organism evidence="6 7">
    <name type="scientific">Persicirhabdus sediminis</name>
    <dbReference type="NCBI Taxonomy" id="454144"/>
    <lineage>
        <taxon>Bacteria</taxon>
        <taxon>Pseudomonadati</taxon>
        <taxon>Verrucomicrobiota</taxon>
        <taxon>Verrucomicrobiia</taxon>
        <taxon>Verrucomicrobiales</taxon>
        <taxon>Verrucomicrobiaceae</taxon>
        <taxon>Persicirhabdus</taxon>
    </lineage>
</organism>
<keyword evidence="3" id="KW-0378">Hydrolase</keyword>
<dbReference type="EMBL" id="JAENIM010000009">
    <property type="protein sequence ID" value="MBK1789880.1"/>
    <property type="molecule type" value="Genomic_DNA"/>
</dbReference>
<evidence type="ECO:0000313" key="6">
    <source>
        <dbReference type="EMBL" id="MBK1789880.1"/>
    </source>
</evidence>
<dbReference type="InterPro" id="IPR001279">
    <property type="entry name" value="Metallo-B-lactamas"/>
</dbReference>
<reference evidence="6" key="1">
    <citation type="submission" date="2021-01" db="EMBL/GenBank/DDBJ databases">
        <title>Modified the classification status of verrucomicrobia.</title>
        <authorList>
            <person name="Feng X."/>
        </authorList>
    </citation>
    <scope>NUCLEOTIDE SEQUENCE</scope>
    <source>
        <strain evidence="6">_KCTC 22039</strain>
    </source>
</reference>
<evidence type="ECO:0000313" key="7">
    <source>
        <dbReference type="Proteomes" id="UP000624703"/>
    </source>
</evidence>
<keyword evidence="2" id="KW-0479">Metal-binding</keyword>
<evidence type="ECO:0000256" key="3">
    <source>
        <dbReference type="ARBA" id="ARBA00022801"/>
    </source>
</evidence>
<dbReference type="SUPFAM" id="SSF56281">
    <property type="entry name" value="Metallo-hydrolase/oxidoreductase"/>
    <property type="match status" value="1"/>
</dbReference>